<evidence type="ECO:0000313" key="1">
    <source>
        <dbReference type="EMBL" id="SGZ40426.1"/>
    </source>
</evidence>
<sequence>MSLQFKSLQQLNTESLNYQYNEQLSLNFYFKLSDQLLNKTLAIFDYQKWKMMLKYDDNLREPTISDNAMEWCYILQMRYLDLINNKLTMHSEFLTSSKTIENNNLKNKLIVKIKNEVPLVIENVEWLKQRLTDKYTDLGNVHQNTLLNDFEAKKIQDLKKLVREETDFRREAVLKYNMQTTSDELNSNMQLSRQQQIEKDKFIQNIKRKTNTQNEIQMKKLKYGTEDLVSSLNTRSSSGYSLPVLTPHPSSDNLNSLRCTMDGNNISKKKEKSIKYTLPRL</sequence>
<name>A0A1L0B1X9_9ASCO</name>
<organism evidence="1 2">
    <name type="scientific">Hanseniaspora guilliermondii</name>
    <dbReference type="NCBI Taxonomy" id="56406"/>
    <lineage>
        <taxon>Eukaryota</taxon>
        <taxon>Fungi</taxon>
        <taxon>Dikarya</taxon>
        <taxon>Ascomycota</taxon>
        <taxon>Saccharomycotina</taxon>
        <taxon>Saccharomycetes</taxon>
        <taxon>Saccharomycodales</taxon>
        <taxon>Saccharomycodaceae</taxon>
        <taxon>Hanseniaspora</taxon>
    </lineage>
</organism>
<dbReference type="OrthoDB" id="3640at2759"/>
<dbReference type="Proteomes" id="UP000183365">
    <property type="component" value="Unassembled WGS sequence"/>
</dbReference>
<protein>
    <submittedName>
        <fullName evidence="1">Uncharacterized protein</fullName>
    </submittedName>
</protein>
<gene>
    <name evidence="1" type="ORF">HGUI_02626</name>
</gene>
<proteinExistence type="predicted"/>
<dbReference type="AlphaFoldDB" id="A0A1L0B1X9"/>
<accession>A0A1L0B1X9</accession>
<keyword evidence="2" id="KW-1185">Reference proteome</keyword>
<evidence type="ECO:0000313" key="2">
    <source>
        <dbReference type="Proteomes" id="UP000183365"/>
    </source>
</evidence>
<dbReference type="VEuPathDB" id="FungiDB:HGUI_02626"/>
<dbReference type="Gene3D" id="1.20.58.80">
    <property type="entry name" value="Phosphotransferase system, lactose/cellobiose-type IIA subunit"/>
    <property type="match status" value="1"/>
</dbReference>
<dbReference type="EMBL" id="FQNF01000050">
    <property type="protein sequence ID" value="SGZ40426.1"/>
    <property type="molecule type" value="Genomic_DNA"/>
</dbReference>
<reference evidence="2" key="1">
    <citation type="submission" date="2016-11" db="EMBL/GenBank/DDBJ databases">
        <authorList>
            <person name="Guldener U."/>
        </authorList>
    </citation>
    <scope>NUCLEOTIDE SEQUENCE [LARGE SCALE GENOMIC DNA]</scope>
</reference>